<accession>A0AAD9DKF1</accession>
<dbReference type="PANTHER" id="PTHR35866:SF1">
    <property type="entry name" value="YKGJ FAMILY CYSTEINE CLUSTER PROTEIN"/>
    <property type="match status" value="1"/>
</dbReference>
<dbReference type="AlphaFoldDB" id="A0AAD9DKF1"/>
<keyword evidence="4" id="KW-1185">Reference proteome</keyword>
<protein>
    <submittedName>
        <fullName evidence="3">YkgJ family cysteine cluster protein</fullName>
    </submittedName>
</protein>
<evidence type="ECO:0000256" key="2">
    <source>
        <dbReference type="SAM" id="SignalP"/>
    </source>
</evidence>
<evidence type="ECO:0000313" key="3">
    <source>
        <dbReference type="EMBL" id="KAK1749040.1"/>
    </source>
</evidence>
<feature type="region of interest" description="Disordered" evidence="1">
    <location>
        <begin position="180"/>
        <end position="210"/>
    </location>
</feature>
<organism evidence="3 4">
    <name type="scientific">Skeletonema marinoi</name>
    <dbReference type="NCBI Taxonomy" id="267567"/>
    <lineage>
        <taxon>Eukaryota</taxon>
        <taxon>Sar</taxon>
        <taxon>Stramenopiles</taxon>
        <taxon>Ochrophyta</taxon>
        <taxon>Bacillariophyta</taxon>
        <taxon>Coscinodiscophyceae</taxon>
        <taxon>Thalassiosirophycidae</taxon>
        <taxon>Thalassiosirales</taxon>
        <taxon>Skeletonemataceae</taxon>
        <taxon>Skeletonema</taxon>
        <taxon>Skeletonema marinoi-dohrnii complex</taxon>
    </lineage>
</organism>
<evidence type="ECO:0000256" key="1">
    <source>
        <dbReference type="SAM" id="MobiDB-lite"/>
    </source>
</evidence>
<dbReference type="InterPro" id="IPR005358">
    <property type="entry name" value="Puta_zinc/iron-chelating_dom"/>
</dbReference>
<sequence length="210" mass="23631">MLLFLIILTPQADALANKPFIRKLRGVIPANYPLSLPWYEDGLNFSCTGCGKCCKVDGDVWLAPEEVPPITQHLGLNLSEFRSNYIKAEITPSDGNEEESWMCLKRDEGACVFLGKDNRCSIYDHRPVQCRTYPFWPSLLSEEAAWLEEAVLPDEVTIDEGSSERHWSPELGGCEGIAVTTTNEIKEGEASDSDDEQESTLFKEKRLKQK</sequence>
<reference evidence="3" key="1">
    <citation type="submission" date="2023-06" db="EMBL/GenBank/DDBJ databases">
        <title>Survivors Of The Sea: Transcriptome response of Skeletonema marinoi to long-term dormancy.</title>
        <authorList>
            <person name="Pinder M.I.M."/>
            <person name="Kourtchenko O."/>
            <person name="Robertson E.K."/>
            <person name="Larsson T."/>
            <person name="Maumus F."/>
            <person name="Osuna-Cruz C.M."/>
            <person name="Vancaester E."/>
            <person name="Stenow R."/>
            <person name="Vandepoele K."/>
            <person name="Ploug H."/>
            <person name="Bruchert V."/>
            <person name="Godhe A."/>
            <person name="Topel M."/>
        </authorList>
    </citation>
    <scope>NUCLEOTIDE SEQUENCE</scope>
    <source>
        <strain evidence="3">R05AC</strain>
    </source>
</reference>
<dbReference type="PANTHER" id="PTHR35866">
    <property type="entry name" value="PUTATIVE-RELATED"/>
    <property type="match status" value="1"/>
</dbReference>
<gene>
    <name evidence="3" type="ORF">QTG54_000979</name>
</gene>
<dbReference type="Proteomes" id="UP001224775">
    <property type="component" value="Unassembled WGS sequence"/>
</dbReference>
<evidence type="ECO:0000313" key="4">
    <source>
        <dbReference type="Proteomes" id="UP001224775"/>
    </source>
</evidence>
<name>A0AAD9DKF1_9STRA</name>
<keyword evidence="2" id="KW-0732">Signal</keyword>
<proteinExistence type="predicted"/>
<comment type="caution">
    <text evidence="3">The sequence shown here is derived from an EMBL/GenBank/DDBJ whole genome shotgun (WGS) entry which is preliminary data.</text>
</comment>
<dbReference type="EMBL" id="JATAAI010000001">
    <property type="protein sequence ID" value="KAK1749040.1"/>
    <property type="molecule type" value="Genomic_DNA"/>
</dbReference>
<feature type="signal peptide" evidence="2">
    <location>
        <begin position="1"/>
        <end position="16"/>
    </location>
</feature>
<feature type="chain" id="PRO_5042029107" evidence="2">
    <location>
        <begin position="17"/>
        <end position="210"/>
    </location>
</feature>
<dbReference type="Pfam" id="PF03692">
    <property type="entry name" value="CxxCxxCC"/>
    <property type="match status" value="1"/>
</dbReference>